<dbReference type="PANTHER" id="PTHR33327:SF3">
    <property type="entry name" value="RNA-DIRECTED DNA POLYMERASE"/>
    <property type="match status" value="1"/>
</dbReference>
<dbReference type="InParanoid" id="A0A7F5R6D5"/>
<feature type="domain" description="DUF7041" evidence="2">
    <location>
        <begin position="1"/>
        <end position="70"/>
    </location>
</feature>
<dbReference type="Proteomes" id="UP000192223">
    <property type="component" value="Unplaced"/>
</dbReference>
<evidence type="ECO:0000259" key="2">
    <source>
        <dbReference type="Pfam" id="PF23055"/>
    </source>
</evidence>
<keyword evidence="1" id="KW-0175">Coiled coil</keyword>
<dbReference type="KEGG" id="apln:112904784"/>
<dbReference type="Pfam" id="PF23055">
    <property type="entry name" value="DUF7041"/>
    <property type="match status" value="1"/>
</dbReference>
<dbReference type="InterPro" id="IPR055469">
    <property type="entry name" value="DUF7041"/>
</dbReference>
<evidence type="ECO:0000256" key="1">
    <source>
        <dbReference type="SAM" id="Coils"/>
    </source>
</evidence>
<protein>
    <submittedName>
        <fullName evidence="4">Uncharacterized protein LOC112904784</fullName>
    </submittedName>
</protein>
<evidence type="ECO:0000313" key="4">
    <source>
        <dbReference type="RefSeq" id="XP_025831524.1"/>
    </source>
</evidence>
<reference evidence="4" key="1">
    <citation type="submission" date="2025-08" db="UniProtKB">
        <authorList>
            <consortium name="RefSeq"/>
        </authorList>
    </citation>
    <scope>IDENTIFICATION</scope>
    <source>
        <tissue evidence="4">Entire body</tissue>
    </source>
</reference>
<dbReference type="PANTHER" id="PTHR33327">
    <property type="entry name" value="ENDONUCLEASE"/>
    <property type="match status" value="1"/>
</dbReference>
<sequence length="220" mass="24467">MVEENFTTAGVTKDATKFGYITGVLEPRYALEVRDIIVNKPTTNAYGVLKSELIKRLSTSREQKTRRLLELEEMGGRKPSQFLRHLQTLAGPTVPDTMLRTLWFARLPPNMQAILAAHRDLSLAKIAEAEATPSAGDVLAAQLQQLTVTLQQQISSLRQEVSELKNARNKKLIDGTTLLTVQGQAVKEKVQSVKFITGSSQFHEILTKFPEITRPNGTIN</sequence>
<dbReference type="OrthoDB" id="6260718at2759"/>
<dbReference type="GeneID" id="112904784"/>
<gene>
    <name evidence="4" type="primary">LOC112904784</name>
</gene>
<evidence type="ECO:0000313" key="3">
    <source>
        <dbReference type="Proteomes" id="UP000192223"/>
    </source>
</evidence>
<feature type="coiled-coil region" evidence="1">
    <location>
        <begin position="140"/>
        <end position="174"/>
    </location>
</feature>
<name>A0A7F5R6D5_AGRPL</name>
<accession>A0A7F5R6D5</accession>
<proteinExistence type="predicted"/>
<dbReference type="RefSeq" id="XP_025831524.1">
    <property type="nucleotide sequence ID" value="XM_025975739.1"/>
</dbReference>
<dbReference type="AlphaFoldDB" id="A0A7F5R6D5"/>
<organism evidence="3 4">
    <name type="scientific">Agrilus planipennis</name>
    <name type="common">Emerald ash borer</name>
    <name type="synonym">Agrilus marcopoli</name>
    <dbReference type="NCBI Taxonomy" id="224129"/>
    <lineage>
        <taxon>Eukaryota</taxon>
        <taxon>Metazoa</taxon>
        <taxon>Ecdysozoa</taxon>
        <taxon>Arthropoda</taxon>
        <taxon>Hexapoda</taxon>
        <taxon>Insecta</taxon>
        <taxon>Pterygota</taxon>
        <taxon>Neoptera</taxon>
        <taxon>Endopterygota</taxon>
        <taxon>Coleoptera</taxon>
        <taxon>Polyphaga</taxon>
        <taxon>Elateriformia</taxon>
        <taxon>Buprestoidea</taxon>
        <taxon>Buprestidae</taxon>
        <taxon>Agrilinae</taxon>
        <taxon>Agrilus</taxon>
    </lineage>
</organism>
<keyword evidence="3" id="KW-1185">Reference proteome</keyword>